<accession>A0A0B6YAH8</accession>
<reference evidence="2" key="1">
    <citation type="submission" date="2014-12" db="EMBL/GenBank/DDBJ databases">
        <title>Insight into the proteome of Arion vulgaris.</title>
        <authorList>
            <person name="Aradska J."/>
            <person name="Bulat T."/>
            <person name="Smidak R."/>
            <person name="Sarate P."/>
            <person name="Gangsoo J."/>
            <person name="Sialana F."/>
            <person name="Bilban M."/>
            <person name="Lubec G."/>
        </authorList>
    </citation>
    <scope>NUCLEOTIDE SEQUENCE</scope>
    <source>
        <tissue evidence="2">Skin</tissue>
    </source>
</reference>
<evidence type="ECO:0000256" key="1">
    <source>
        <dbReference type="SAM" id="MobiDB-lite"/>
    </source>
</evidence>
<feature type="non-terminal residue" evidence="2">
    <location>
        <position position="111"/>
    </location>
</feature>
<evidence type="ECO:0000313" key="2">
    <source>
        <dbReference type="EMBL" id="CEK53342.1"/>
    </source>
</evidence>
<gene>
    <name evidence="2" type="primary">ORF19957</name>
</gene>
<dbReference type="AlphaFoldDB" id="A0A0B6YAH8"/>
<proteinExistence type="predicted"/>
<sequence length="111" mass="12743">QGDSRKDQSGFFTRRRPQTFDVDESARNGNPFSSSVQSLSYSNGTATSHRQPFSYWPPPNYHQAHGLQTGTMHRYPGHQMFLQHGPFGGENNQCRPVGYLSQFRVRFPQEH</sequence>
<feature type="compositionally biased region" description="Polar residues" evidence="1">
    <location>
        <begin position="27"/>
        <end position="51"/>
    </location>
</feature>
<name>A0A0B6YAH8_9EUPU</name>
<feature type="region of interest" description="Disordered" evidence="1">
    <location>
        <begin position="1"/>
        <end position="72"/>
    </location>
</feature>
<dbReference type="EMBL" id="HACG01006477">
    <property type="protein sequence ID" value="CEK53342.1"/>
    <property type="molecule type" value="Transcribed_RNA"/>
</dbReference>
<protein>
    <submittedName>
        <fullName evidence="2">Uncharacterized protein</fullName>
    </submittedName>
</protein>
<organism evidence="2">
    <name type="scientific">Arion vulgaris</name>
    <dbReference type="NCBI Taxonomy" id="1028688"/>
    <lineage>
        <taxon>Eukaryota</taxon>
        <taxon>Metazoa</taxon>
        <taxon>Spiralia</taxon>
        <taxon>Lophotrochozoa</taxon>
        <taxon>Mollusca</taxon>
        <taxon>Gastropoda</taxon>
        <taxon>Heterobranchia</taxon>
        <taxon>Euthyneura</taxon>
        <taxon>Panpulmonata</taxon>
        <taxon>Eupulmonata</taxon>
        <taxon>Stylommatophora</taxon>
        <taxon>Helicina</taxon>
        <taxon>Arionoidea</taxon>
        <taxon>Arionidae</taxon>
        <taxon>Arion</taxon>
    </lineage>
</organism>
<feature type="non-terminal residue" evidence="2">
    <location>
        <position position="1"/>
    </location>
</feature>